<evidence type="ECO:0000313" key="13">
    <source>
        <dbReference type="EMBL" id="KAG0453294.1"/>
    </source>
</evidence>
<evidence type="ECO:0000256" key="10">
    <source>
        <dbReference type="RuleBase" id="RU004549"/>
    </source>
</evidence>
<evidence type="ECO:0000256" key="7">
    <source>
        <dbReference type="ARBA" id="ARBA00023163"/>
    </source>
</evidence>
<comment type="subcellular location">
    <subcellularLocation>
        <location evidence="2 10">Nucleus</location>
    </subcellularLocation>
</comment>
<comment type="subunit">
    <text evidence="4 10">Homodimers and heterodimers.</text>
</comment>
<evidence type="ECO:0000256" key="8">
    <source>
        <dbReference type="ARBA" id="ARBA00023242"/>
    </source>
</evidence>
<evidence type="ECO:0000256" key="1">
    <source>
        <dbReference type="ARBA" id="ARBA00002159"/>
    </source>
</evidence>
<accession>A0A835PL23</accession>
<name>A0A835PL23_VANPL</name>
<comment type="caution">
    <text evidence="14">The sequence shown here is derived from an EMBL/GenBank/DDBJ whole genome shotgun (WGS) entry which is preliminary data.</text>
</comment>
<organism evidence="14 16">
    <name type="scientific">Vanilla planifolia</name>
    <name type="common">Vanilla</name>
    <dbReference type="NCBI Taxonomy" id="51239"/>
    <lineage>
        <taxon>Eukaryota</taxon>
        <taxon>Viridiplantae</taxon>
        <taxon>Streptophyta</taxon>
        <taxon>Embryophyta</taxon>
        <taxon>Tracheophyta</taxon>
        <taxon>Spermatophyta</taxon>
        <taxon>Magnoliopsida</taxon>
        <taxon>Liliopsida</taxon>
        <taxon>Asparagales</taxon>
        <taxon>Orchidaceae</taxon>
        <taxon>Vanilloideae</taxon>
        <taxon>Vanilleae</taxon>
        <taxon>Vanilla</taxon>
    </lineage>
</organism>
<keyword evidence="6 10" id="KW-0805">Transcription regulation</keyword>
<dbReference type="SUPFAM" id="SSF54277">
    <property type="entry name" value="CAD &amp; PB1 domains"/>
    <property type="match status" value="1"/>
</dbReference>
<keyword evidence="8 10" id="KW-0539">Nucleus</keyword>
<evidence type="ECO:0000313" key="15">
    <source>
        <dbReference type="Proteomes" id="UP000636800"/>
    </source>
</evidence>
<keyword evidence="7 10" id="KW-0804">Transcription</keyword>
<feature type="domain" description="PB1" evidence="12">
    <location>
        <begin position="163"/>
        <end position="259"/>
    </location>
</feature>
<comment type="function">
    <text evidence="1 10">Aux/IAA proteins are short-lived transcriptional factors that function as repressors of early auxin response genes at low auxin concentrations.</text>
</comment>
<dbReference type="EMBL" id="JADCNL010000014">
    <property type="protein sequence ID" value="KAG0453294.1"/>
    <property type="molecule type" value="Genomic_DNA"/>
</dbReference>
<evidence type="ECO:0000256" key="3">
    <source>
        <dbReference type="ARBA" id="ARBA00006728"/>
    </source>
</evidence>
<reference evidence="15 16" key="1">
    <citation type="journal article" date="2020" name="Nat. Food">
        <title>A phased Vanilla planifolia genome enables genetic improvement of flavour and production.</title>
        <authorList>
            <person name="Hasing T."/>
            <person name="Tang H."/>
            <person name="Brym M."/>
            <person name="Khazi F."/>
            <person name="Huang T."/>
            <person name="Chambers A.H."/>
        </authorList>
    </citation>
    <scope>NUCLEOTIDE SEQUENCE [LARGE SCALE GENOMIC DNA]</scope>
    <source>
        <tissue evidence="14">Leaf</tissue>
    </source>
</reference>
<proteinExistence type="inferred from homology"/>
<evidence type="ECO:0000256" key="11">
    <source>
        <dbReference type="SAM" id="MobiDB-lite"/>
    </source>
</evidence>
<sequence length="271" mass="28964">MMIASKGDHGVGAEGKRVEEVELGLSLGGGWGSGVALTMSTMERHRGVVAAEGFCSLGSMGSTLSAGSSVSSSGGLEGEEVSGGDGRADEGSDGMVRSANLTSQVVGWPPIRTCRRNNLHNLSRKSTAKAAIHEEISQSCSSATKKGNGGNEFERKTFCQRNSNFVKVKMDGDPIGRKVDLNTHFSYESLALALEAMFHKPTLSVHASTITDGMVSKPLDHSSEFILIYEDEDGDWMLVGDVPWGMFLRTVRRLRIMKTIDASCAGEELNT</sequence>
<evidence type="ECO:0000256" key="2">
    <source>
        <dbReference type="ARBA" id="ARBA00004123"/>
    </source>
</evidence>
<keyword evidence="15" id="KW-1185">Reference proteome</keyword>
<evidence type="ECO:0000256" key="6">
    <source>
        <dbReference type="ARBA" id="ARBA00023015"/>
    </source>
</evidence>
<dbReference type="Proteomes" id="UP000636800">
    <property type="component" value="Unassembled WGS sequence"/>
</dbReference>
<comment type="similarity">
    <text evidence="3 10">Belongs to the Aux/IAA family.</text>
</comment>
<dbReference type="InterPro" id="IPR033389">
    <property type="entry name" value="AUX/IAA_dom"/>
</dbReference>
<evidence type="ECO:0000313" key="16">
    <source>
        <dbReference type="Proteomes" id="UP000639772"/>
    </source>
</evidence>
<keyword evidence="5 10" id="KW-0678">Repressor</keyword>
<dbReference type="EMBL" id="JADCNM010000014">
    <property type="protein sequence ID" value="KAG0454380.1"/>
    <property type="molecule type" value="Genomic_DNA"/>
</dbReference>
<dbReference type="Gene3D" id="3.10.20.90">
    <property type="entry name" value="Phosphatidylinositol 3-kinase Catalytic Subunit, Chain A, domain 1"/>
    <property type="match status" value="1"/>
</dbReference>
<dbReference type="InterPro" id="IPR003311">
    <property type="entry name" value="AUX_IAA"/>
</dbReference>
<evidence type="ECO:0000259" key="12">
    <source>
        <dbReference type="PROSITE" id="PS51745"/>
    </source>
</evidence>
<dbReference type="GO" id="GO:0005634">
    <property type="term" value="C:nucleus"/>
    <property type="evidence" value="ECO:0007669"/>
    <property type="project" value="UniProtKB-SubCell"/>
</dbReference>
<protein>
    <recommendedName>
        <fullName evidence="10">Auxin-responsive protein</fullName>
    </recommendedName>
</protein>
<gene>
    <name evidence="14" type="ORF">HPP92_025684</name>
    <name evidence="13" type="ORF">HPP92_025958</name>
</gene>
<dbReference type="PANTHER" id="PTHR31734">
    <property type="entry name" value="AUXIN-RESPONSIVE PROTEIN IAA17"/>
    <property type="match status" value="1"/>
</dbReference>
<evidence type="ECO:0000256" key="5">
    <source>
        <dbReference type="ARBA" id="ARBA00022491"/>
    </source>
</evidence>
<dbReference type="AlphaFoldDB" id="A0A835PL23"/>
<dbReference type="Pfam" id="PF02309">
    <property type="entry name" value="AUX_IAA"/>
    <property type="match status" value="1"/>
</dbReference>
<evidence type="ECO:0000256" key="9">
    <source>
        <dbReference type="ARBA" id="ARBA00023294"/>
    </source>
</evidence>
<dbReference type="PROSITE" id="PS51745">
    <property type="entry name" value="PB1"/>
    <property type="match status" value="1"/>
</dbReference>
<dbReference type="GO" id="GO:0009734">
    <property type="term" value="P:auxin-activated signaling pathway"/>
    <property type="evidence" value="ECO:0007669"/>
    <property type="project" value="UniProtKB-UniRule"/>
</dbReference>
<dbReference type="OrthoDB" id="773336at2759"/>
<evidence type="ECO:0000313" key="14">
    <source>
        <dbReference type="EMBL" id="KAG0454380.1"/>
    </source>
</evidence>
<dbReference type="Proteomes" id="UP000639772">
    <property type="component" value="Unassembled WGS sequence"/>
</dbReference>
<evidence type="ECO:0000256" key="4">
    <source>
        <dbReference type="ARBA" id="ARBA00011726"/>
    </source>
</evidence>
<feature type="region of interest" description="Disordered" evidence="11">
    <location>
        <begin position="66"/>
        <end position="92"/>
    </location>
</feature>
<dbReference type="InterPro" id="IPR053793">
    <property type="entry name" value="PB1-like"/>
</dbReference>
<keyword evidence="9 10" id="KW-0927">Auxin signaling pathway</keyword>
<dbReference type="GO" id="GO:0006355">
    <property type="term" value="P:regulation of DNA-templated transcription"/>
    <property type="evidence" value="ECO:0007669"/>
    <property type="project" value="InterPro"/>
</dbReference>
<dbReference type="PANTHER" id="PTHR31734:SF6">
    <property type="entry name" value="AUXIN-RESPONSIVE PROTEIN IAA11"/>
    <property type="match status" value="1"/>
</dbReference>